<protein>
    <submittedName>
        <fullName evidence="1">Uncharacterized protein</fullName>
    </submittedName>
</protein>
<proteinExistence type="predicted"/>
<accession>A0A1X7SMU0</accession>
<dbReference type="eggNOG" id="KOG1915">
    <property type="taxonomic scope" value="Eukaryota"/>
</dbReference>
<dbReference type="OrthoDB" id="541719at2759"/>
<organism evidence="1">
    <name type="scientific">Amphimedon queenslandica</name>
    <name type="common">Sponge</name>
    <dbReference type="NCBI Taxonomy" id="400682"/>
    <lineage>
        <taxon>Eukaryota</taxon>
        <taxon>Metazoa</taxon>
        <taxon>Porifera</taxon>
        <taxon>Demospongiae</taxon>
        <taxon>Heteroscleromorpha</taxon>
        <taxon>Haplosclerida</taxon>
        <taxon>Niphatidae</taxon>
        <taxon>Amphimedon</taxon>
    </lineage>
</organism>
<name>A0A1X7SMU0_AMPQE</name>
<evidence type="ECO:0000313" key="1">
    <source>
        <dbReference type="EnsemblMetazoa" id="Aqu2.1.03404_001"/>
    </source>
</evidence>
<dbReference type="InParanoid" id="A0A1X7SMU0"/>
<dbReference type="EnsemblMetazoa" id="Aqu2.1.03404_001">
    <property type="protein sequence ID" value="Aqu2.1.03404_001"/>
    <property type="gene ID" value="Aqu2.1.03404"/>
</dbReference>
<sequence>MDPPKKTRMPKVAKVKNKMPADLNITAEQLLQEANVERVARRPRQEVAADPEELQQLQLTRRKMFEGNIRKNRSIVSNWMKYAQ</sequence>
<dbReference type="AlphaFoldDB" id="A0A1X7SMU0"/>
<dbReference type="STRING" id="400682.A0A1X7SMU0"/>
<reference evidence="1" key="1">
    <citation type="submission" date="2017-05" db="UniProtKB">
        <authorList>
            <consortium name="EnsemblMetazoa"/>
        </authorList>
    </citation>
    <scope>IDENTIFICATION</scope>
</reference>
<dbReference type="OMA" id="SIVSNWM"/>